<organism evidence="9 10">
    <name type="scientific">Zopfia rhizophila CBS 207.26</name>
    <dbReference type="NCBI Taxonomy" id="1314779"/>
    <lineage>
        <taxon>Eukaryota</taxon>
        <taxon>Fungi</taxon>
        <taxon>Dikarya</taxon>
        <taxon>Ascomycota</taxon>
        <taxon>Pezizomycotina</taxon>
        <taxon>Dothideomycetes</taxon>
        <taxon>Dothideomycetes incertae sedis</taxon>
        <taxon>Zopfiaceae</taxon>
        <taxon>Zopfia</taxon>
    </lineage>
</organism>
<dbReference type="EMBL" id="ML994711">
    <property type="protein sequence ID" value="KAF2176265.1"/>
    <property type="molecule type" value="Genomic_DNA"/>
</dbReference>
<feature type="transmembrane region" description="Helical" evidence="7">
    <location>
        <begin position="91"/>
        <end position="110"/>
    </location>
</feature>
<keyword evidence="4 7" id="KW-0812">Transmembrane</keyword>
<dbReference type="GO" id="GO:0016020">
    <property type="term" value="C:membrane"/>
    <property type="evidence" value="ECO:0007669"/>
    <property type="project" value="UniProtKB-SubCell"/>
</dbReference>
<evidence type="ECO:0000256" key="4">
    <source>
        <dbReference type="ARBA" id="ARBA00022692"/>
    </source>
</evidence>
<dbReference type="InterPro" id="IPR032805">
    <property type="entry name" value="Wax_synthase_dom"/>
</dbReference>
<dbReference type="AlphaFoldDB" id="A0A6A6DAY4"/>
<evidence type="ECO:0000256" key="2">
    <source>
        <dbReference type="ARBA" id="ARBA00007282"/>
    </source>
</evidence>
<comment type="subcellular location">
    <subcellularLocation>
        <location evidence="1">Membrane</location>
        <topology evidence="1">Multi-pass membrane protein</topology>
    </subcellularLocation>
</comment>
<evidence type="ECO:0000259" key="8">
    <source>
        <dbReference type="Pfam" id="PF13813"/>
    </source>
</evidence>
<dbReference type="PANTHER" id="PTHR31595">
    <property type="entry name" value="LONG-CHAIN-ALCOHOL O-FATTY-ACYLTRANSFERASE 3-RELATED"/>
    <property type="match status" value="1"/>
</dbReference>
<evidence type="ECO:0000256" key="7">
    <source>
        <dbReference type="SAM" id="Phobius"/>
    </source>
</evidence>
<keyword evidence="10" id="KW-1185">Reference proteome</keyword>
<dbReference type="OrthoDB" id="2796277at2759"/>
<dbReference type="GO" id="GO:0008374">
    <property type="term" value="F:O-acyltransferase activity"/>
    <property type="evidence" value="ECO:0007669"/>
    <property type="project" value="InterPro"/>
</dbReference>
<dbReference type="InterPro" id="IPR044851">
    <property type="entry name" value="Wax_synthase"/>
</dbReference>
<name>A0A6A6DAY4_9PEZI</name>
<accession>A0A6A6DAY4</accession>
<gene>
    <name evidence="9" type="ORF">K469DRAFT_700177</name>
</gene>
<proteinExistence type="inferred from homology"/>
<protein>
    <recommendedName>
        <fullName evidence="8">Wax synthase domain-containing protein</fullName>
    </recommendedName>
</protein>
<evidence type="ECO:0000256" key="5">
    <source>
        <dbReference type="ARBA" id="ARBA00022989"/>
    </source>
</evidence>
<reference evidence="9" key="1">
    <citation type="journal article" date="2020" name="Stud. Mycol.">
        <title>101 Dothideomycetes genomes: a test case for predicting lifestyles and emergence of pathogens.</title>
        <authorList>
            <person name="Haridas S."/>
            <person name="Albert R."/>
            <person name="Binder M."/>
            <person name="Bloem J."/>
            <person name="Labutti K."/>
            <person name="Salamov A."/>
            <person name="Andreopoulos B."/>
            <person name="Baker S."/>
            <person name="Barry K."/>
            <person name="Bills G."/>
            <person name="Bluhm B."/>
            <person name="Cannon C."/>
            <person name="Castanera R."/>
            <person name="Culley D."/>
            <person name="Daum C."/>
            <person name="Ezra D."/>
            <person name="Gonzalez J."/>
            <person name="Henrissat B."/>
            <person name="Kuo A."/>
            <person name="Liang C."/>
            <person name="Lipzen A."/>
            <person name="Lutzoni F."/>
            <person name="Magnuson J."/>
            <person name="Mondo S."/>
            <person name="Nolan M."/>
            <person name="Ohm R."/>
            <person name="Pangilinan J."/>
            <person name="Park H.-J."/>
            <person name="Ramirez L."/>
            <person name="Alfaro M."/>
            <person name="Sun H."/>
            <person name="Tritt A."/>
            <person name="Yoshinaga Y."/>
            <person name="Zwiers L.-H."/>
            <person name="Turgeon B."/>
            <person name="Goodwin S."/>
            <person name="Spatafora J."/>
            <person name="Crous P."/>
            <person name="Grigoriev I."/>
        </authorList>
    </citation>
    <scope>NUCLEOTIDE SEQUENCE</scope>
    <source>
        <strain evidence="9">CBS 207.26</strain>
    </source>
</reference>
<evidence type="ECO:0000256" key="6">
    <source>
        <dbReference type="ARBA" id="ARBA00023136"/>
    </source>
</evidence>
<comment type="similarity">
    <text evidence="2">Belongs to the wax synthase family.</text>
</comment>
<feature type="transmembrane region" description="Helical" evidence="7">
    <location>
        <begin position="34"/>
        <end position="52"/>
    </location>
</feature>
<evidence type="ECO:0000313" key="10">
    <source>
        <dbReference type="Proteomes" id="UP000800200"/>
    </source>
</evidence>
<keyword evidence="6 7" id="KW-0472">Membrane</keyword>
<keyword evidence="5 7" id="KW-1133">Transmembrane helix</keyword>
<feature type="transmembrane region" description="Helical" evidence="7">
    <location>
        <begin position="59"/>
        <end position="79"/>
    </location>
</feature>
<sequence>MSPSDSWPRTHHELLQHYYGQYDEGIRSGKIQPFVYPWGTFGALFIVVYLLIPHQDRPWLCKARFLAFTWIAAFAAYSIKYTRARNMAPAFGLGFISAWSIIWIAAILVVNDAQAEFQRIERTEGVFGESKREIRLQNEHVDMIRQGESEQNGVVTNGTISGDPNALQPKRMENSSNRVAGKGHSQFPHESLGPSQRHVGFAWQPFPITPFMERLDWVLDIFCNFRGAGWNWAISSLLPPPKHIQAQLRANSSSPPQRIHRVHLGQFHVYTTRRELLLQNLKTLMVGYFILDALKTIMNHDPYFWGLTTRSPPAYFPSLLTSHLVLLKMYRLVVSMYIIKWSLQTIFSLAPLFFCGILGPSLIGARGEPWMYPEAWGSYSIVFDRGLAGWWAGWWHQTFRFVFEEPSRKILEITGMDQTAPLSKFLQLVIAFGLSGFLHACGSYTQPGDTRPIRGPMQFFLLQALGIFLEGIMRQALRRTGIQCHVPRFLMHVFTFSYVHVWFYHTSLLLCDDFAKGGIWLYEPIPFSLFRGLGFGVEGDRWWYWGGEWLRWHRGDRWWRSGIAF</sequence>
<evidence type="ECO:0000313" key="9">
    <source>
        <dbReference type="EMBL" id="KAF2176265.1"/>
    </source>
</evidence>
<dbReference type="Pfam" id="PF13813">
    <property type="entry name" value="MBOAT_2"/>
    <property type="match status" value="1"/>
</dbReference>
<dbReference type="Proteomes" id="UP000800200">
    <property type="component" value="Unassembled WGS sequence"/>
</dbReference>
<dbReference type="GO" id="GO:0006629">
    <property type="term" value="P:lipid metabolic process"/>
    <property type="evidence" value="ECO:0007669"/>
    <property type="project" value="InterPro"/>
</dbReference>
<evidence type="ECO:0000256" key="1">
    <source>
        <dbReference type="ARBA" id="ARBA00004141"/>
    </source>
</evidence>
<dbReference type="PANTHER" id="PTHR31595:SF67">
    <property type="entry name" value="WAX SYNTHASE DOMAIN-CONTAINING PROTEIN"/>
    <property type="match status" value="1"/>
</dbReference>
<keyword evidence="3" id="KW-0808">Transferase</keyword>
<feature type="domain" description="Wax synthase" evidence="8">
    <location>
        <begin position="385"/>
        <end position="461"/>
    </location>
</feature>
<evidence type="ECO:0000256" key="3">
    <source>
        <dbReference type="ARBA" id="ARBA00022679"/>
    </source>
</evidence>